<evidence type="ECO:0000259" key="17">
    <source>
        <dbReference type="PROSITE" id="PS50886"/>
    </source>
</evidence>
<evidence type="ECO:0000256" key="10">
    <source>
        <dbReference type="ARBA" id="ARBA00022842"/>
    </source>
</evidence>
<dbReference type="Pfam" id="PF03483">
    <property type="entry name" value="B3_4"/>
    <property type="match status" value="1"/>
</dbReference>
<evidence type="ECO:0000256" key="8">
    <source>
        <dbReference type="ARBA" id="ARBA00022741"/>
    </source>
</evidence>
<evidence type="ECO:0000256" key="11">
    <source>
        <dbReference type="ARBA" id="ARBA00022884"/>
    </source>
</evidence>
<dbReference type="SUPFAM" id="SSF56037">
    <property type="entry name" value="PheT/TilS domain"/>
    <property type="match status" value="1"/>
</dbReference>
<dbReference type="FunFam" id="2.40.50.140:FF:000045">
    <property type="entry name" value="Phenylalanine--tRNA ligase beta subunit"/>
    <property type="match status" value="1"/>
</dbReference>
<evidence type="ECO:0000256" key="12">
    <source>
        <dbReference type="ARBA" id="ARBA00022917"/>
    </source>
</evidence>
<dbReference type="PANTHER" id="PTHR10947">
    <property type="entry name" value="PHENYLALANYL-TRNA SYNTHETASE BETA CHAIN AND LEUCINE-RICH REPEAT-CONTAINING PROTEIN 47"/>
    <property type="match status" value="1"/>
</dbReference>
<comment type="cofactor">
    <cofactor evidence="15">
        <name>Mg(2+)</name>
        <dbReference type="ChEBI" id="CHEBI:18420"/>
    </cofactor>
    <text evidence="15">Binds 2 magnesium ions per tetramer.</text>
</comment>
<evidence type="ECO:0000256" key="2">
    <source>
        <dbReference type="ARBA" id="ARBA00008653"/>
    </source>
</evidence>
<dbReference type="InterPro" id="IPR020825">
    <property type="entry name" value="Phe-tRNA_synthase-like_B3/B4"/>
</dbReference>
<dbReference type="GO" id="GO:0000287">
    <property type="term" value="F:magnesium ion binding"/>
    <property type="evidence" value="ECO:0007669"/>
    <property type="project" value="UniProtKB-UniRule"/>
</dbReference>
<dbReference type="EC" id="6.1.1.20" evidence="15"/>
<feature type="domain" description="FDX-ACB" evidence="18">
    <location>
        <begin position="703"/>
        <end position="796"/>
    </location>
</feature>
<keyword evidence="6 15" id="KW-0436">Ligase</keyword>
<evidence type="ECO:0000256" key="7">
    <source>
        <dbReference type="ARBA" id="ARBA00022723"/>
    </source>
</evidence>
<evidence type="ECO:0000259" key="18">
    <source>
        <dbReference type="PROSITE" id="PS51447"/>
    </source>
</evidence>
<feature type="domain" description="B5" evidence="19">
    <location>
        <begin position="398"/>
        <end position="476"/>
    </location>
</feature>
<dbReference type="GO" id="GO:0005524">
    <property type="term" value="F:ATP binding"/>
    <property type="evidence" value="ECO:0007669"/>
    <property type="project" value="UniProtKB-UniRule"/>
</dbReference>
<keyword evidence="12 15" id="KW-0648">Protein biosynthesis</keyword>
<dbReference type="InParanoid" id="A0A1B1AG46"/>
<dbReference type="SMART" id="SM00896">
    <property type="entry name" value="FDX-ACB"/>
    <property type="match status" value="1"/>
</dbReference>
<name>A0A1B1AG46_9PROT</name>
<keyword evidence="8 15" id="KW-0547">Nucleotide-binding</keyword>
<keyword evidence="9 15" id="KW-0067">ATP-binding</keyword>
<dbReference type="GO" id="GO:0009328">
    <property type="term" value="C:phenylalanine-tRNA ligase complex"/>
    <property type="evidence" value="ECO:0007669"/>
    <property type="project" value="TreeGrafter"/>
</dbReference>
<evidence type="ECO:0000313" key="21">
    <source>
        <dbReference type="Proteomes" id="UP000092498"/>
    </source>
</evidence>
<evidence type="ECO:0000256" key="3">
    <source>
        <dbReference type="ARBA" id="ARBA00011209"/>
    </source>
</evidence>
<dbReference type="Pfam" id="PF17759">
    <property type="entry name" value="tRNA_synthFbeta"/>
    <property type="match status" value="1"/>
</dbReference>
<comment type="similarity">
    <text evidence="2 15">Belongs to the phenylalanyl-tRNA synthetase beta subunit family. Type 1 subfamily.</text>
</comment>
<keyword evidence="11 16" id="KW-0694">RNA-binding</keyword>
<evidence type="ECO:0000256" key="15">
    <source>
        <dbReference type="HAMAP-Rule" id="MF_00283"/>
    </source>
</evidence>
<dbReference type="SUPFAM" id="SSF46955">
    <property type="entry name" value="Putative DNA-binding domain"/>
    <property type="match status" value="1"/>
</dbReference>
<dbReference type="InterPro" id="IPR009061">
    <property type="entry name" value="DNA-bd_dom_put_sf"/>
</dbReference>
<dbReference type="PROSITE" id="PS51447">
    <property type="entry name" value="FDX_ACB"/>
    <property type="match status" value="1"/>
</dbReference>
<feature type="binding site" evidence="15">
    <location>
        <position position="464"/>
    </location>
    <ligand>
        <name>Mg(2+)</name>
        <dbReference type="ChEBI" id="CHEBI:18420"/>
        <note>shared with alpha subunit</note>
    </ligand>
</feature>
<dbReference type="SUPFAM" id="SSF50249">
    <property type="entry name" value="Nucleic acid-binding proteins"/>
    <property type="match status" value="1"/>
</dbReference>
<dbReference type="Proteomes" id="UP000092498">
    <property type="component" value="Chromosome"/>
</dbReference>
<keyword evidence="21" id="KW-1185">Reference proteome</keyword>
<dbReference type="Gene3D" id="2.40.50.140">
    <property type="entry name" value="Nucleic acid-binding proteins"/>
    <property type="match status" value="1"/>
</dbReference>
<evidence type="ECO:0000256" key="6">
    <source>
        <dbReference type="ARBA" id="ARBA00022598"/>
    </source>
</evidence>
<dbReference type="InterPro" id="IPR033714">
    <property type="entry name" value="tRNA_bind_bactPheRS"/>
</dbReference>
<keyword evidence="7 15" id="KW-0479">Metal-binding</keyword>
<dbReference type="Gene3D" id="3.30.56.10">
    <property type="match status" value="2"/>
</dbReference>
<dbReference type="CDD" id="cd00769">
    <property type="entry name" value="PheRS_beta_core"/>
    <property type="match status" value="1"/>
</dbReference>
<dbReference type="PROSITE" id="PS51483">
    <property type="entry name" value="B5"/>
    <property type="match status" value="1"/>
</dbReference>
<dbReference type="SUPFAM" id="SSF54991">
    <property type="entry name" value="Anticodon-binding domain of PheRS"/>
    <property type="match status" value="1"/>
</dbReference>
<dbReference type="OrthoDB" id="9805455at2"/>
<evidence type="ECO:0000256" key="1">
    <source>
        <dbReference type="ARBA" id="ARBA00004496"/>
    </source>
</evidence>
<feature type="binding site" evidence="15">
    <location>
        <position position="454"/>
    </location>
    <ligand>
        <name>Mg(2+)</name>
        <dbReference type="ChEBI" id="CHEBI:18420"/>
        <note>shared with alpha subunit</note>
    </ligand>
</feature>
<dbReference type="CDD" id="cd02796">
    <property type="entry name" value="tRNA_bind_bactPheRS"/>
    <property type="match status" value="1"/>
</dbReference>
<comment type="subunit">
    <text evidence="3 15">Tetramer of two alpha and two beta subunits.</text>
</comment>
<dbReference type="InterPro" id="IPR005147">
    <property type="entry name" value="tRNA_synthase_B5-dom"/>
</dbReference>
<dbReference type="NCBIfam" id="NF045760">
    <property type="entry name" value="YtpR"/>
    <property type="match status" value="1"/>
</dbReference>
<dbReference type="InterPro" id="IPR045864">
    <property type="entry name" value="aa-tRNA-synth_II/BPL/LPL"/>
</dbReference>
<dbReference type="FunFam" id="3.30.70.380:FF:000001">
    <property type="entry name" value="Phenylalanine--tRNA ligase beta subunit"/>
    <property type="match status" value="1"/>
</dbReference>
<dbReference type="InterPro" id="IPR005146">
    <property type="entry name" value="B3/B4_tRNA-bd"/>
</dbReference>
<feature type="domain" description="TRNA-binding" evidence="17">
    <location>
        <begin position="39"/>
        <end position="148"/>
    </location>
</feature>
<dbReference type="SUPFAM" id="SSF55681">
    <property type="entry name" value="Class II aaRS and biotin synthetases"/>
    <property type="match status" value="1"/>
</dbReference>
<dbReference type="PANTHER" id="PTHR10947:SF0">
    <property type="entry name" value="PHENYLALANINE--TRNA LIGASE BETA SUBUNIT"/>
    <property type="match status" value="1"/>
</dbReference>
<dbReference type="InterPro" id="IPR005121">
    <property type="entry name" value="Fdx_antiC-bd"/>
</dbReference>
<dbReference type="GO" id="GO:0006432">
    <property type="term" value="P:phenylalanyl-tRNA aminoacylation"/>
    <property type="evidence" value="ECO:0007669"/>
    <property type="project" value="UniProtKB-UniRule"/>
</dbReference>
<dbReference type="Gene3D" id="3.30.70.380">
    <property type="entry name" value="Ferrodoxin-fold anticodon-binding domain"/>
    <property type="match status" value="1"/>
</dbReference>
<proteinExistence type="inferred from homology"/>
<dbReference type="GO" id="GO:0000049">
    <property type="term" value="F:tRNA binding"/>
    <property type="evidence" value="ECO:0007669"/>
    <property type="project" value="UniProtKB-UniRule"/>
</dbReference>
<dbReference type="InterPro" id="IPR045060">
    <property type="entry name" value="Phe-tRNA-ligase_IIc_bsu"/>
</dbReference>
<dbReference type="Gene3D" id="3.50.40.10">
    <property type="entry name" value="Phenylalanyl-trna Synthetase, Chain B, domain 3"/>
    <property type="match status" value="1"/>
</dbReference>
<evidence type="ECO:0000256" key="5">
    <source>
        <dbReference type="ARBA" id="ARBA00022555"/>
    </source>
</evidence>
<dbReference type="InterPro" id="IPR036690">
    <property type="entry name" value="Fdx_antiC-bd_sf"/>
</dbReference>
<dbReference type="InterPro" id="IPR041616">
    <property type="entry name" value="PheRS_beta_core"/>
</dbReference>
<dbReference type="PROSITE" id="PS50886">
    <property type="entry name" value="TRBD"/>
    <property type="match status" value="1"/>
</dbReference>
<dbReference type="SMART" id="SM00873">
    <property type="entry name" value="B3_4"/>
    <property type="match status" value="1"/>
</dbReference>
<dbReference type="RefSeq" id="WP_066768986.1">
    <property type="nucleotide sequence ID" value="NZ_CP013244.1"/>
</dbReference>
<keyword evidence="5 16" id="KW-0820">tRNA-binding</keyword>
<evidence type="ECO:0000256" key="16">
    <source>
        <dbReference type="PROSITE-ProRule" id="PRU00209"/>
    </source>
</evidence>
<reference evidence="20 21" key="1">
    <citation type="submission" date="2015-11" db="EMBL/GenBank/DDBJ databases">
        <title>Whole-Genome Sequence of Candidatus Oderbacter manganicum from the National Park Lower Oder Valley, Germany.</title>
        <authorList>
            <person name="Braun B."/>
            <person name="Liere K."/>
            <person name="Szewzyk U."/>
        </authorList>
    </citation>
    <scope>NUCLEOTIDE SEQUENCE [LARGE SCALE GENOMIC DNA]</scope>
    <source>
        <strain evidence="20 21">OTSz_A_272</strain>
    </source>
</reference>
<accession>A0A1B1AG46</accession>
<evidence type="ECO:0000256" key="4">
    <source>
        <dbReference type="ARBA" id="ARBA00022490"/>
    </source>
</evidence>
<feature type="binding site" evidence="15">
    <location>
        <position position="463"/>
    </location>
    <ligand>
        <name>Mg(2+)</name>
        <dbReference type="ChEBI" id="CHEBI:18420"/>
        <note>shared with alpha subunit</note>
    </ligand>
</feature>
<protein>
    <recommendedName>
        <fullName evidence="15">Phenylalanine--tRNA ligase beta subunit</fullName>
        <ecNumber evidence="15">6.1.1.20</ecNumber>
    </recommendedName>
    <alternativeName>
        <fullName evidence="15">Phenylalanyl-tRNA synthetase beta subunit</fullName>
        <shortName evidence="15">PheRS</shortName>
    </alternativeName>
</protein>
<evidence type="ECO:0000256" key="13">
    <source>
        <dbReference type="ARBA" id="ARBA00023146"/>
    </source>
</evidence>
<evidence type="ECO:0000313" key="20">
    <source>
        <dbReference type="EMBL" id="ANP45530.1"/>
    </source>
</evidence>
<comment type="catalytic activity">
    <reaction evidence="14 15">
        <text>tRNA(Phe) + L-phenylalanine + ATP = L-phenylalanyl-tRNA(Phe) + AMP + diphosphate + H(+)</text>
        <dbReference type="Rhea" id="RHEA:19413"/>
        <dbReference type="Rhea" id="RHEA-COMP:9668"/>
        <dbReference type="Rhea" id="RHEA-COMP:9699"/>
        <dbReference type="ChEBI" id="CHEBI:15378"/>
        <dbReference type="ChEBI" id="CHEBI:30616"/>
        <dbReference type="ChEBI" id="CHEBI:33019"/>
        <dbReference type="ChEBI" id="CHEBI:58095"/>
        <dbReference type="ChEBI" id="CHEBI:78442"/>
        <dbReference type="ChEBI" id="CHEBI:78531"/>
        <dbReference type="ChEBI" id="CHEBI:456215"/>
        <dbReference type="EC" id="6.1.1.20"/>
    </reaction>
</comment>
<keyword evidence="4 15" id="KW-0963">Cytoplasm</keyword>
<evidence type="ECO:0000256" key="9">
    <source>
        <dbReference type="ARBA" id="ARBA00022840"/>
    </source>
</evidence>
<comment type="subcellular location">
    <subcellularLocation>
        <location evidence="1 15">Cytoplasm</location>
    </subcellularLocation>
</comment>
<organism evidence="20 21">
    <name type="scientific">Candidatus Viadribacter manganicus</name>
    <dbReference type="NCBI Taxonomy" id="1759059"/>
    <lineage>
        <taxon>Bacteria</taxon>
        <taxon>Pseudomonadati</taxon>
        <taxon>Pseudomonadota</taxon>
        <taxon>Alphaproteobacteria</taxon>
        <taxon>Hyphomonadales</taxon>
        <taxon>Hyphomonadaceae</taxon>
        <taxon>Candidatus Viadribacter</taxon>
    </lineage>
</organism>
<keyword evidence="13 15" id="KW-0030">Aminoacyl-tRNA synthetase</keyword>
<evidence type="ECO:0000256" key="14">
    <source>
        <dbReference type="ARBA" id="ARBA00049255"/>
    </source>
</evidence>
<dbReference type="Pfam" id="PF03484">
    <property type="entry name" value="B5"/>
    <property type="match status" value="1"/>
</dbReference>
<dbReference type="NCBIfam" id="TIGR00472">
    <property type="entry name" value="pheT_bact"/>
    <property type="match status" value="1"/>
</dbReference>
<evidence type="ECO:0000259" key="19">
    <source>
        <dbReference type="PROSITE" id="PS51483"/>
    </source>
</evidence>
<dbReference type="SMART" id="SM00874">
    <property type="entry name" value="B5"/>
    <property type="match status" value="1"/>
</dbReference>
<dbReference type="InterPro" id="IPR002547">
    <property type="entry name" value="tRNA-bd_dom"/>
</dbReference>
<dbReference type="InterPro" id="IPR012340">
    <property type="entry name" value="NA-bd_OB-fold"/>
</dbReference>
<sequence length="797" mass="85072">MKFTLSWLKEHLATDASIEAIVETMTMTGLEVEGVENAGEKLKAFTVARIISAAKHPNADKLQVCQVETGQGRLEIVCGAPNARAGLVTAFAPIGAYVPGLDVTLEARPVRGVVSNGMLCSGAELELDTDADGILELDSELKVGAPIAEALGLNDPVIDIEVTPNRPDWLGVAGIARDLAAAGIGKQTTKPVLPVPGRYPSPQKVATQAPHACPMFAGRFIRGVKNGPSPAWLQQRLRAIGQKPISALVDITNLITHDRARPLHVYDAAKLNGVVRARMGKEGESFKALNGNVYNVTPAMCVIADDERVLGLGGVIGGEYSGVSETTTDILVECAYFDTTITHQAGRALTLTTDAQYRFARGVDSGFVVPGLELATRMILDLCGGEPSEIMVAGDLPPPPKAIFFDPDRVRQLAGIDVKPTRVRAVLKDLGFETSAEAQGSKRIIVEPPTWRRDVEGPADLVEEVARIEGFDKLPTNEPPRAAGFRPPPASVGESRTRLARRAAAAQGYNEAITWSFCSRAQAHAFGGGGDEMLVANPIAADLDCMRPTALAQLLVAAQRNADRGFDDARLFEAGPAYTNTNDVGQQRTLAAVWRARAPRHWRAAPQPDIFDVKRDVLMILAAIGAPVASLQTSSDAPAHWRPGRVGTLKLGPKVIAFYGEIHPRTLKLIGVEAPALAFEIFLDAVPAPRAKGSRTKPPLEKLDLQPLTRDFAFIVDDATPAADVVRAAIGADKSLISDVNLFDVYRGERMQPGKKSLAIEVTLQPREKTLTDADIEAASAKIVSAVMKATGGTLRG</sequence>
<dbReference type="HAMAP" id="MF_00283">
    <property type="entry name" value="Phe_tRNA_synth_beta1"/>
    <property type="match status" value="1"/>
</dbReference>
<gene>
    <name evidence="15" type="primary">pheT</name>
    <name evidence="20" type="ORF">ATE48_06155</name>
</gene>
<dbReference type="EMBL" id="CP013244">
    <property type="protein sequence ID" value="ANP45530.1"/>
    <property type="molecule type" value="Genomic_DNA"/>
</dbReference>
<dbReference type="FunCoup" id="A0A1B1AG46">
    <property type="interactions" value="480"/>
</dbReference>
<dbReference type="AlphaFoldDB" id="A0A1B1AG46"/>
<dbReference type="InterPro" id="IPR004532">
    <property type="entry name" value="Phe-tRNA-ligase_IIc_bsu_bact"/>
</dbReference>
<dbReference type="STRING" id="1759059.ATE48_06155"/>
<dbReference type="GO" id="GO:0004826">
    <property type="term" value="F:phenylalanine-tRNA ligase activity"/>
    <property type="evidence" value="ECO:0007669"/>
    <property type="project" value="UniProtKB-UniRule"/>
</dbReference>
<keyword evidence="10 15" id="KW-0460">Magnesium</keyword>
<feature type="binding site" evidence="15">
    <location>
        <position position="460"/>
    </location>
    <ligand>
        <name>Mg(2+)</name>
        <dbReference type="ChEBI" id="CHEBI:18420"/>
        <note>shared with alpha subunit</note>
    </ligand>
</feature>
<dbReference type="Gene3D" id="3.30.930.10">
    <property type="entry name" value="Bira Bifunctional Protein, Domain 2"/>
    <property type="match status" value="1"/>
</dbReference>
<dbReference type="KEGG" id="cbot:ATE48_06155"/>
<dbReference type="Pfam" id="PF03147">
    <property type="entry name" value="FDX-ACB"/>
    <property type="match status" value="1"/>
</dbReference>
<dbReference type="Pfam" id="PF01588">
    <property type="entry name" value="tRNA_bind"/>
    <property type="match status" value="1"/>
</dbReference>